<dbReference type="OrthoDB" id="4087411at2759"/>
<dbReference type="STRING" id="590646.G3BDM3"/>
<reference evidence="1 2" key="1">
    <citation type="journal article" date="2011" name="Proc. Natl. Acad. Sci. U.S.A.">
        <title>Comparative genomics of xylose-fermenting fungi for enhanced biofuel production.</title>
        <authorList>
            <person name="Wohlbach D.J."/>
            <person name="Kuo A."/>
            <person name="Sato T.K."/>
            <person name="Potts K.M."/>
            <person name="Salamov A.A."/>
            <person name="LaButti K.M."/>
            <person name="Sun H."/>
            <person name="Clum A."/>
            <person name="Pangilinan J.L."/>
            <person name="Lindquist E.A."/>
            <person name="Lucas S."/>
            <person name="Lapidus A."/>
            <person name="Jin M."/>
            <person name="Gunawan C."/>
            <person name="Balan V."/>
            <person name="Dale B.E."/>
            <person name="Jeffries T.W."/>
            <person name="Zinkel R."/>
            <person name="Barry K.W."/>
            <person name="Grigoriev I.V."/>
            <person name="Gasch A.P."/>
        </authorList>
    </citation>
    <scope>NUCLEOTIDE SEQUENCE [LARGE SCALE GENOMIC DNA]</scope>
    <source>
        <strain evidence="2">ATCC 10573 / BCRC 21748 / CBS 615 / JCM 9827 / NBRC 10315 / NRRL Y-1498 / VKM Y-70</strain>
    </source>
</reference>
<gene>
    <name evidence="1" type="ORF">CANTEDRAFT_136817</name>
</gene>
<proteinExistence type="predicted"/>
<dbReference type="EMBL" id="GL996528">
    <property type="protein sequence ID" value="EGV60338.1"/>
    <property type="molecule type" value="Genomic_DNA"/>
</dbReference>
<evidence type="ECO:0000313" key="2">
    <source>
        <dbReference type="Proteomes" id="UP000000707"/>
    </source>
</evidence>
<keyword evidence="2" id="KW-1185">Reference proteome</keyword>
<dbReference type="GO" id="GO:0004525">
    <property type="term" value="F:ribonuclease III activity"/>
    <property type="evidence" value="ECO:0007669"/>
    <property type="project" value="InterPro"/>
</dbReference>
<dbReference type="GeneID" id="18250009"/>
<dbReference type="HOGENOM" id="CLU_590500_0_0_1"/>
<dbReference type="eggNOG" id="KOG1817">
    <property type="taxonomic scope" value="Eukaryota"/>
</dbReference>
<organism evidence="2">
    <name type="scientific">Candida tenuis (strain ATCC 10573 / BCRC 21748 / CBS 615 / JCM 9827 / NBRC 10315 / NRRL Y-1498 / VKM Y-70)</name>
    <name type="common">Yeast</name>
    <name type="synonym">Yamadazyma tenuis</name>
    <dbReference type="NCBI Taxonomy" id="590646"/>
    <lineage>
        <taxon>Eukaryota</taxon>
        <taxon>Fungi</taxon>
        <taxon>Dikarya</taxon>
        <taxon>Ascomycota</taxon>
        <taxon>Saccharomycotina</taxon>
        <taxon>Pichiomycetes</taxon>
        <taxon>Debaryomycetaceae</taxon>
        <taxon>Yamadazyma</taxon>
    </lineage>
</organism>
<dbReference type="GO" id="GO:0006396">
    <property type="term" value="P:RNA processing"/>
    <property type="evidence" value="ECO:0007669"/>
    <property type="project" value="InterPro"/>
</dbReference>
<accession>G3BDM3</accession>
<dbReference type="KEGG" id="cten:18250009"/>
<dbReference type="SUPFAM" id="SSF69065">
    <property type="entry name" value="RNase III domain-like"/>
    <property type="match status" value="1"/>
</dbReference>
<dbReference type="RefSeq" id="XP_006689552.1">
    <property type="nucleotide sequence ID" value="XM_006689489.1"/>
</dbReference>
<name>G3BDM3_CANTC</name>
<dbReference type="AlphaFoldDB" id="G3BDM3"/>
<dbReference type="Proteomes" id="UP000000707">
    <property type="component" value="Unassembled WGS sequence"/>
</dbReference>
<dbReference type="Gene3D" id="1.10.1520.10">
    <property type="entry name" value="Ribonuclease III domain"/>
    <property type="match status" value="1"/>
</dbReference>
<sequence length="463" mass="53151">MNNELKQLSEDLHQVKGCVGQLQGAFQHIMKVFPPPKQYEQLVQLVNSLDPSGLSADDNTILQKLKNLLNCAPVKVGAKIKSLVDEDKLPFLQALGAIPSMKFLQAPTLDYLLDYGHESYRISEDLAILKELESSEDDLQDSAEYGKGEIQLPMLLPLQDELLFQKAFHDPSFVDPIIEIQDVSKYTSFFNTKLIHQGTYYLKLILWELVDFKYPHIYYADAEVLVSKLMDHNVLFKLSLVYRLVDNFKFKLSDRISFENKISMISDLFLSYMGALSIEKSLPELKIWVYKVFRVILPKLKQQDFKSNTLGPAIRSMFTFTFSEMNYHFETLESDPYVVKLYIKGVSTIGTNSKSEELAQLNAIKEFMNNKDYKHKLLHEQYLISYKANELKQDVDRFEKLLQDNNIAVSYETNSAGPVYHCVIKWNAVVLGVGIDKSETMAIKKSQQSSYNNLSVLLKQDNL</sequence>
<dbReference type="InterPro" id="IPR036389">
    <property type="entry name" value="RNase_III_sf"/>
</dbReference>
<evidence type="ECO:0000313" key="1">
    <source>
        <dbReference type="EMBL" id="EGV60338.1"/>
    </source>
</evidence>
<protein>
    <submittedName>
        <fullName evidence="1">Uncharacterized protein</fullName>
    </submittedName>
</protein>